<name>A0A514D7P0_9VIRU</name>
<evidence type="ECO:0000313" key="1">
    <source>
        <dbReference type="EMBL" id="QDH89625.1"/>
    </source>
</evidence>
<gene>
    <name evidence="1" type="ORF">H2RhizoLitter492048_000002</name>
</gene>
<accession>A0A514D7P0</accession>
<protein>
    <submittedName>
        <fullName evidence="1">Uncharacterized protein</fullName>
    </submittedName>
</protein>
<dbReference type="Pfam" id="PF22387">
    <property type="entry name" value="PhiCb5_coat"/>
    <property type="match status" value="1"/>
</dbReference>
<reference evidence="1" key="1">
    <citation type="submission" date="2019-05" db="EMBL/GenBank/DDBJ databases">
        <title>Metatranscriptomic reconstruction reveals RNA viruses with the potential to shape carbon cycling in soil.</title>
        <authorList>
            <person name="Starr E.P."/>
            <person name="Nuccio E."/>
            <person name="Pett-Ridge J."/>
            <person name="Banfield J.F."/>
            <person name="Firestone M.K."/>
        </authorList>
    </citation>
    <scope>NUCLEOTIDE SEQUENCE</scope>
    <source>
        <strain evidence="1">H2_Rhizo_Litter_49_scaffold_2048</strain>
    </source>
</reference>
<organism evidence="1">
    <name type="scientific">Leviviridae sp</name>
    <dbReference type="NCBI Taxonomy" id="2027243"/>
    <lineage>
        <taxon>Viruses</taxon>
        <taxon>Riboviria</taxon>
        <taxon>Orthornavirae</taxon>
        <taxon>Lenarviricota</taxon>
        <taxon>Leviviricetes</taxon>
        <taxon>Norzivirales</taxon>
        <taxon>Fiersviridae</taxon>
    </lineage>
</organism>
<dbReference type="InterPro" id="IPR054457">
    <property type="entry name" value="PhiCb5_coat"/>
</dbReference>
<proteinExistence type="predicted"/>
<sequence length="122" mass="13855">MFADTITLTGNSVAHVLTRINQDGYSSEYYLRETAGEYRMFIRNSRITDKKRPNVVIDQHNVDLTHTLFPAVPGDPPVIRRSFWTLQNQQGDTLVDPKYDADALLAFISTSGNIAKMQNFEC</sequence>
<dbReference type="Gene3D" id="2.40.160.220">
    <property type="match status" value="1"/>
</dbReference>
<dbReference type="EMBL" id="MN034929">
    <property type="protein sequence ID" value="QDH89625.1"/>
    <property type="molecule type" value="Genomic_RNA"/>
</dbReference>